<accession>A0A9N7MPD7</accession>
<reference evidence="1" key="1">
    <citation type="submission" date="2019-12" db="EMBL/GenBank/DDBJ databases">
        <authorList>
            <person name="Scholes J."/>
        </authorList>
    </citation>
    <scope>NUCLEOTIDE SEQUENCE</scope>
</reference>
<proteinExistence type="predicted"/>
<evidence type="ECO:0000313" key="1">
    <source>
        <dbReference type="EMBL" id="CAA0810942.1"/>
    </source>
</evidence>
<dbReference type="AlphaFoldDB" id="A0A9N7MPD7"/>
<sequence>HTQMDPKPVTQPDTDVIKAMWIAVADITQPICIPLEAAIVGTEMDLYVYRKDIVELLQKQELCVSIVQVFN</sequence>
<comment type="caution">
    <text evidence="1">The sequence shown here is derived from an EMBL/GenBank/DDBJ whole genome shotgun (WGS) entry which is preliminary data.</text>
</comment>
<gene>
    <name evidence="1" type="ORF">SHERM_12376</name>
</gene>
<dbReference type="Proteomes" id="UP001153555">
    <property type="component" value="Unassembled WGS sequence"/>
</dbReference>
<feature type="non-terminal residue" evidence="1">
    <location>
        <position position="1"/>
    </location>
</feature>
<name>A0A9N7MPD7_STRHE</name>
<protein>
    <submittedName>
        <fullName evidence="1">Uncharacterized protein</fullName>
    </submittedName>
</protein>
<evidence type="ECO:0000313" key="2">
    <source>
        <dbReference type="Proteomes" id="UP001153555"/>
    </source>
</evidence>
<keyword evidence="2" id="KW-1185">Reference proteome</keyword>
<dbReference type="EMBL" id="CACSLK010007726">
    <property type="protein sequence ID" value="CAA0810942.1"/>
    <property type="molecule type" value="Genomic_DNA"/>
</dbReference>
<feature type="non-terminal residue" evidence="1">
    <location>
        <position position="71"/>
    </location>
</feature>
<organism evidence="1 2">
    <name type="scientific">Striga hermonthica</name>
    <name type="common">Purple witchweed</name>
    <name type="synonym">Buchnera hermonthica</name>
    <dbReference type="NCBI Taxonomy" id="68872"/>
    <lineage>
        <taxon>Eukaryota</taxon>
        <taxon>Viridiplantae</taxon>
        <taxon>Streptophyta</taxon>
        <taxon>Embryophyta</taxon>
        <taxon>Tracheophyta</taxon>
        <taxon>Spermatophyta</taxon>
        <taxon>Magnoliopsida</taxon>
        <taxon>eudicotyledons</taxon>
        <taxon>Gunneridae</taxon>
        <taxon>Pentapetalae</taxon>
        <taxon>asterids</taxon>
        <taxon>lamiids</taxon>
        <taxon>Lamiales</taxon>
        <taxon>Orobanchaceae</taxon>
        <taxon>Buchnereae</taxon>
        <taxon>Striga</taxon>
    </lineage>
</organism>